<feature type="compositionally biased region" description="Basic and acidic residues" evidence="6">
    <location>
        <begin position="830"/>
        <end position="840"/>
    </location>
</feature>
<feature type="compositionally biased region" description="Basic residues" evidence="6">
    <location>
        <begin position="112"/>
        <end position="128"/>
    </location>
</feature>
<feature type="compositionally biased region" description="Low complexity" evidence="6">
    <location>
        <begin position="82"/>
        <end position="97"/>
    </location>
</feature>
<feature type="compositionally biased region" description="Pro residues" evidence="6">
    <location>
        <begin position="568"/>
        <end position="586"/>
    </location>
</feature>
<feature type="compositionally biased region" description="Gly residues" evidence="6">
    <location>
        <begin position="1472"/>
        <end position="1483"/>
    </location>
</feature>
<feature type="region of interest" description="Disordered" evidence="6">
    <location>
        <begin position="345"/>
        <end position="405"/>
    </location>
</feature>
<feature type="region of interest" description="Disordered" evidence="6">
    <location>
        <begin position="488"/>
        <end position="992"/>
    </location>
</feature>
<feature type="compositionally biased region" description="Basic and acidic residues" evidence="6">
    <location>
        <begin position="968"/>
        <end position="980"/>
    </location>
</feature>
<feature type="compositionally biased region" description="Basic and acidic residues" evidence="6">
    <location>
        <begin position="776"/>
        <end position="788"/>
    </location>
</feature>
<feature type="compositionally biased region" description="Low complexity" evidence="6">
    <location>
        <begin position="898"/>
        <end position="907"/>
    </location>
</feature>
<feature type="region of interest" description="Disordered" evidence="6">
    <location>
        <begin position="1318"/>
        <end position="1537"/>
    </location>
</feature>
<dbReference type="FunFam" id="1.25.40.180:FF:000042">
    <property type="entry name" value="Eukaryotic translation initiation factor 4 gamma"/>
    <property type="match status" value="1"/>
</dbReference>
<evidence type="ECO:0000259" key="8">
    <source>
        <dbReference type="PROSITE" id="PS51366"/>
    </source>
</evidence>
<dbReference type="InterPro" id="IPR003307">
    <property type="entry name" value="W2_domain"/>
</dbReference>
<feature type="compositionally biased region" description="Polar residues" evidence="6">
    <location>
        <begin position="226"/>
        <end position="238"/>
    </location>
</feature>
<dbReference type="InterPro" id="IPR016024">
    <property type="entry name" value="ARM-type_fold"/>
</dbReference>
<dbReference type="GO" id="GO:0003729">
    <property type="term" value="F:mRNA binding"/>
    <property type="evidence" value="ECO:0007669"/>
    <property type="project" value="TreeGrafter"/>
</dbReference>
<feature type="compositionally biased region" description="Basic and acidic residues" evidence="6">
    <location>
        <begin position="1318"/>
        <end position="1338"/>
    </location>
</feature>
<dbReference type="Gene3D" id="1.25.40.180">
    <property type="match status" value="3"/>
</dbReference>
<dbReference type="InterPro" id="IPR003890">
    <property type="entry name" value="MIF4G-like_typ-3"/>
</dbReference>
<feature type="domain" description="MI" evidence="8">
    <location>
        <begin position="1540"/>
        <end position="1662"/>
    </location>
</feature>
<dbReference type="Pfam" id="PF02020">
    <property type="entry name" value="W2"/>
    <property type="match status" value="1"/>
</dbReference>
<feature type="region of interest" description="Disordered" evidence="6">
    <location>
        <begin position="425"/>
        <end position="469"/>
    </location>
</feature>
<feature type="compositionally biased region" description="Low complexity" evidence="6">
    <location>
        <begin position="587"/>
        <end position="658"/>
    </location>
</feature>
<dbReference type="SMART" id="SM00515">
    <property type="entry name" value="eIF5C"/>
    <property type="match status" value="1"/>
</dbReference>
<dbReference type="PROSITE" id="PS51366">
    <property type="entry name" value="MI"/>
    <property type="match status" value="1"/>
</dbReference>
<feature type="compositionally biased region" description="Low complexity" evidence="6">
    <location>
        <begin position="443"/>
        <end position="453"/>
    </location>
</feature>
<feature type="compositionally biased region" description="Low complexity" evidence="6">
    <location>
        <begin position="799"/>
        <end position="820"/>
    </location>
</feature>
<feature type="compositionally biased region" description="Polar residues" evidence="6">
    <location>
        <begin position="198"/>
        <end position="213"/>
    </location>
</feature>
<feature type="region of interest" description="Disordered" evidence="6">
    <location>
        <begin position="1006"/>
        <end position="1039"/>
    </location>
</feature>
<evidence type="ECO:0000256" key="2">
    <source>
        <dbReference type="ARBA" id="ARBA00022540"/>
    </source>
</evidence>
<dbReference type="Pfam" id="PF02854">
    <property type="entry name" value="MIF4G"/>
    <property type="match status" value="1"/>
</dbReference>
<feature type="compositionally biased region" description="Pro residues" evidence="6">
    <location>
        <begin position="155"/>
        <end position="166"/>
    </location>
</feature>
<feature type="compositionally biased region" description="Basic and acidic residues" evidence="6">
    <location>
        <begin position="1349"/>
        <end position="1370"/>
    </location>
</feature>
<feature type="compositionally biased region" description="Polar residues" evidence="6">
    <location>
        <begin position="387"/>
        <end position="405"/>
    </location>
</feature>
<dbReference type="InterPro" id="IPR003891">
    <property type="entry name" value="Initiation_fac_eIF4g_MI"/>
</dbReference>
<dbReference type="SUPFAM" id="SSF48371">
    <property type="entry name" value="ARM repeat"/>
    <property type="match status" value="3"/>
</dbReference>
<keyword evidence="5" id="KW-0648">Protein biosynthesis</keyword>
<evidence type="ECO:0000256" key="5">
    <source>
        <dbReference type="ARBA" id="ARBA00022917"/>
    </source>
</evidence>
<feature type="compositionally biased region" description="Basic and acidic residues" evidence="6">
    <location>
        <begin position="1505"/>
        <end position="1537"/>
    </location>
</feature>
<dbReference type="SMART" id="SM00544">
    <property type="entry name" value="MA3"/>
    <property type="match status" value="1"/>
</dbReference>
<evidence type="ECO:0000313" key="10">
    <source>
        <dbReference type="Proteomes" id="UP001286313"/>
    </source>
</evidence>
<keyword evidence="3" id="KW-0597">Phosphoprotein</keyword>
<dbReference type="GO" id="GO:0016281">
    <property type="term" value="C:eukaryotic translation initiation factor 4F complex"/>
    <property type="evidence" value="ECO:0007669"/>
    <property type="project" value="TreeGrafter"/>
</dbReference>
<feature type="region of interest" description="Disordered" evidence="6">
    <location>
        <begin position="50"/>
        <end position="186"/>
    </location>
</feature>
<gene>
    <name evidence="9" type="ORF">Pcinc_002575</name>
</gene>
<evidence type="ECO:0000256" key="1">
    <source>
        <dbReference type="ARBA" id="ARBA00005775"/>
    </source>
</evidence>
<feature type="compositionally biased region" description="Basic and acidic residues" evidence="6">
    <location>
        <begin position="425"/>
        <end position="437"/>
    </location>
</feature>
<dbReference type="PANTHER" id="PTHR23253">
    <property type="entry name" value="EUKARYOTIC TRANSLATION INITIATION FACTOR 4 GAMMA"/>
    <property type="match status" value="1"/>
</dbReference>
<organism evidence="9 10">
    <name type="scientific">Petrolisthes cinctipes</name>
    <name type="common">Flat porcelain crab</name>
    <dbReference type="NCBI Taxonomy" id="88211"/>
    <lineage>
        <taxon>Eukaryota</taxon>
        <taxon>Metazoa</taxon>
        <taxon>Ecdysozoa</taxon>
        <taxon>Arthropoda</taxon>
        <taxon>Crustacea</taxon>
        <taxon>Multicrustacea</taxon>
        <taxon>Malacostraca</taxon>
        <taxon>Eumalacostraca</taxon>
        <taxon>Eucarida</taxon>
        <taxon>Decapoda</taxon>
        <taxon>Pleocyemata</taxon>
        <taxon>Anomura</taxon>
        <taxon>Galatheoidea</taxon>
        <taxon>Porcellanidae</taxon>
        <taxon>Petrolisthes</taxon>
    </lineage>
</organism>
<dbReference type="EMBL" id="JAWQEG010000195">
    <property type="protein sequence ID" value="KAK3893613.1"/>
    <property type="molecule type" value="Genomic_DNA"/>
</dbReference>
<feature type="compositionally biased region" description="Low complexity" evidence="6">
    <location>
        <begin position="488"/>
        <end position="556"/>
    </location>
</feature>
<feature type="compositionally biased region" description="Gly residues" evidence="6">
    <location>
        <begin position="133"/>
        <end position="151"/>
    </location>
</feature>
<evidence type="ECO:0000256" key="3">
    <source>
        <dbReference type="ARBA" id="ARBA00022553"/>
    </source>
</evidence>
<feature type="compositionally biased region" description="Low complexity" evidence="6">
    <location>
        <begin position="720"/>
        <end position="767"/>
    </location>
</feature>
<dbReference type="SMART" id="SM00543">
    <property type="entry name" value="MIF4G"/>
    <property type="match status" value="1"/>
</dbReference>
<dbReference type="GO" id="GO:0003743">
    <property type="term" value="F:translation initiation factor activity"/>
    <property type="evidence" value="ECO:0007669"/>
    <property type="project" value="UniProtKB-KW"/>
</dbReference>
<dbReference type="CDD" id="cd11559">
    <property type="entry name" value="W2_eIF4G1_like"/>
    <property type="match status" value="1"/>
</dbReference>
<evidence type="ECO:0000256" key="6">
    <source>
        <dbReference type="SAM" id="MobiDB-lite"/>
    </source>
</evidence>
<evidence type="ECO:0000313" key="9">
    <source>
        <dbReference type="EMBL" id="KAK3893613.1"/>
    </source>
</evidence>
<feature type="compositionally biased region" description="Gly residues" evidence="6">
    <location>
        <begin position="51"/>
        <end position="66"/>
    </location>
</feature>
<keyword evidence="10" id="KW-1185">Reference proteome</keyword>
<comment type="caution">
    <text evidence="9">The sequence shown here is derived from an EMBL/GenBank/DDBJ whole genome shotgun (WGS) entry which is preliminary data.</text>
</comment>
<name>A0AAE1GQ20_PETCI</name>
<feature type="compositionally biased region" description="Basic and acidic residues" evidence="6">
    <location>
        <begin position="917"/>
        <end position="930"/>
    </location>
</feature>
<dbReference type="GO" id="GO:0006417">
    <property type="term" value="P:regulation of translation"/>
    <property type="evidence" value="ECO:0007669"/>
    <property type="project" value="UniProtKB-KW"/>
</dbReference>
<evidence type="ECO:0000259" key="7">
    <source>
        <dbReference type="PROSITE" id="PS51363"/>
    </source>
</evidence>
<dbReference type="PANTHER" id="PTHR23253:SF78">
    <property type="entry name" value="EUKARYOTIC TRANSLATION INITIATION FACTOR 4G1, ISOFORM B-RELATED"/>
    <property type="match status" value="1"/>
</dbReference>
<evidence type="ECO:0000256" key="4">
    <source>
        <dbReference type="ARBA" id="ARBA00022845"/>
    </source>
</evidence>
<keyword evidence="4" id="KW-0810">Translation regulation</keyword>
<reference evidence="9" key="1">
    <citation type="submission" date="2023-10" db="EMBL/GenBank/DDBJ databases">
        <title>Genome assemblies of two species of porcelain crab, Petrolisthes cinctipes and Petrolisthes manimaculis (Anomura: Porcellanidae).</title>
        <authorList>
            <person name="Angst P."/>
        </authorList>
    </citation>
    <scope>NUCLEOTIDE SEQUENCE</scope>
    <source>
        <strain evidence="9">PB745_01</strain>
        <tissue evidence="9">Gill</tissue>
    </source>
</reference>
<feature type="compositionally biased region" description="Polar residues" evidence="6">
    <location>
        <begin position="170"/>
        <end position="184"/>
    </location>
</feature>
<dbReference type="Pfam" id="PF02847">
    <property type="entry name" value="MA3"/>
    <property type="match status" value="1"/>
</dbReference>
<accession>A0AAE1GQ20</accession>
<dbReference type="Proteomes" id="UP001286313">
    <property type="component" value="Unassembled WGS sequence"/>
</dbReference>
<feature type="region of interest" description="Disordered" evidence="6">
    <location>
        <begin position="276"/>
        <end position="328"/>
    </location>
</feature>
<proteinExistence type="inferred from homology"/>
<feature type="compositionally biased region" description="Basic and acidic residues" evidence="6">
    <location>
        <begin position="887"/>
        <end position="897"/>
    </location>
</feature>
<dbReference type="PROSITE" id="PS51363">
    <property type="entry name" value="W2"/>
    <property type="match status" value="1"/>
</dbReference>
<feature type="compositionally biased region" description="Basic and acidic residues" evidence="6">
    <location>
        <begin position="678"/>
        <end position="689"/>
    </location>
</feature>
<sequence>MKRMATQLMRRDSIATLDLLRCPSLLPTKAPHLHHQLWCQKYRTSQTVTGGDVGGFNSGPGGGGGTSLRQAQYLAPHPPPAAAQQPPQGPPQLRQQQAPPPHNATPTPTSHSQHHTHSHAPHPQHTQHHQVLQGGGVGGHGTGGVGTGVGQVGVPPGPSPAPPGPPHDLNTPSLPPGSTSQTGGTLPVVSAHNMMYSSTTQNQSQGPQPNAQGQFYPHPGGPSGPQHLQSGQPRQVTIPQPMPNFNVMPPGMMHFYPSPGSGNVQLAYISPTAFQPMPHRPPSSHPQAGQFHPPQIPQSHPQHPYTGMYPPQAQQGKHDAPSTHITYRQPHGVYYPPPIQQAPMKQALNQAPQRERKTLPIVDPHTGKNILDDMNNDKMDKSPTPPQSSESSARNTPAPSATPPNKTELMAIAAKFAEEVAKKAAEKDTDIETEHIVRTNKQSVSSSSTVIISESRESKEKINNSIANKAEPVSNSLVESGIGKAVPEPVEVVKPQPKQQPAQDTQQIQLPQFTQQMPQLQPQPMPQTIQQPNPVQQLQQQPLQQIPQQQMQPSLQTIAPHAVHHVPQIPPQPMQQPAQQPPPQPSQAPQQAPQKQKSPVPVPQQPQQSGPQQQLQPQPNVQKPQPVQAAAQLPSQPVELPTSAQASLPQPSQPQQMQKLPDSKPEALLKTPAPPQPDVKENLVKETPVKPEPQLPAKQSNAKPSVPAQPVKEKEITPEPQQQQQQPPSQPQQQQPPSQQQQQQQQPPSQQQQQQQPSQQQPQQQQSTHGKRGKAVPREETTPARDTVDDSTAQPPPQSLLQSQQPPKATTPPAASQPAANKIAAPVQNAKEKPKKEKTPDPPPAPLLQTPAPRKTSPPPSQPLLPSPVAKEPSPQPAPSPTLPQEQKPDGPEKESEVNNVECGVNNVHEEEEEEKKDESQLKYTYKDDQWSPVNPDGKRQYDRRFLLELRNSPLSLKKPESLPNLEIVRDGPGKPKAFDPRGPMLHVGGGPDFTPDYVKSAMGNKQPRMVGRNSQQRRDAGGPVSRGGGGRGPKVISIPLSTGRDAKLKTTENAWKPSPKEKKTVDSKAETDEVVKLMRGILNKLTPEKFDKLVGSVKVLPIDTTERLSAVIDLIFEKAVEEQSFSSTYAKMCQVLSLMSVQGNGNESSNSGKSEVKFRNLIINKCQKEFEKDNTEDFRTEGMKEVEACKDPQKKIELLAKLDYEETKMRKRSVGNIRFIGELYKLRMLTSPIMMRIIGTLLERGDEESLECLCKLLTTIGQILEIHCGTQAKAMSDLDKYFKTMEKIVGERRTTSRVRFLLIDVFDLRQNHWVPRREDNKPKTKAQVQEEVKREEVEQQIALATNSNRRDDRDRDRDRDRRRSRDHRGPQSGDDGWNMVANTKGRTSFDSARLKNTFNRPGTGDKEVTLRGTGFSSWARGSSGGGLKDHDEGKQQESNRFNVLMDSSGGSALPVDNRRAANTIGGPRLAPGGGPTRQGGFGSKSMPPPSNDKESAISAVKKFVATDRSKSSSRPESRDNSVPRESEALKVHPPMDSDTAEKLTVAIIEEYTHNCDPDEAKLCIKEKFASSTIMHFVQFTLEWVLDRDSKKRRMVGQLFHDLIVENLLPFDQLIEGSHEILSMTEDYEIDIPKVCNYLGEIFAPCLNDNAVTLKRLLDLTKAVGSNKKANVFACIVSQAAQIMGPNKVADIWNSSGLKWSDIVPSNTDGVDDFLKNYRVEFTVDRSKSSSQSVWNPQKVEAEFLELFKRASNDEMFGWIDANIGNDVKSSKFIRALVTALVESQATTSNDGSSIRVADDFESKMKTRLAVVLKYVDSNEVLEMQCIYALQALSVKHQHPPGLLEKCFNAFYDSEVVSEEAFEEWSKSDDPEEQEGKGVCVNSVKNFMRWLKEAEVEVEETDSHA</sequence>
<keyword evidence="2" id="KW-0396">Initiation factor</keyword>
<feature type="compositionally biased region" description="Basic and acidic residues" evidence="6">
    <location>
        <begin position="937"/>
        <end position="948"/>
    </location>
</feature>
<evidence type="ECO:0008006" key="11">
    <source>
        <dbReference type="Google" id="ProtNLM"/>
    </source>
</evidence>
<protein>
    <recommendedName>
        <fullName evidence="11">Eukaryotic translation initiation factor 4 gamma 1-like</fullName>
    </recommendedName>
</protein>
<feature type="domain" description="W2" evidence="7">
    <location>
        <begin position="1727"/>
        <end position="1901"/>
    </location>
</feature>
<feature type="compositionally biased region" description="Basic and acidic residues" evidence="6">
    <location>
        <begin position="1428"/>
        <end position="1438"/>
    </location>
</feature>
<comment type="similarity">
    <text evidence="1">Belongs to the eukaryotic initiation factor 4G family.</text>
</comment>
<feature type="compositionally biased region" description="Polar residues" evidence="6">
    <location>
        <begin position="1381"/>
        <end position="1401"/>
    </location>
</feature>
<feature type="region of interest" description="Disordered" evidence="6">
    <location>
        <begin position="198"/>
        <end position="240"/>
    </location>
</feature>
<feature type="compositionally biased region" description="Pro residues" evidence="6">
    <location>
        <begin position="856"/>
        <end position="866"/>
    </location>
</feature>